<protein>
    <recommendedName>
        <fullName evidence="4">Alginate biosynthesis protein AlgF</fullName>
    </recommendedName>
</protein>
<evidence type="ECO:0000256" key="1">
    <source>
        <dbReference type="SAM" id="SignalP"/>
    </source>
</evidence>
<organism evidence="2 3">
    <name type="scientific">Celeribacter persicus</name>
    <dbReference type="NCBI Taxonomy" id="1651082"/>
    <lineage>
        <taxon>Bacteria</taxon>
        <taxon>Pseudomonadati</taxon>
        <taxon>Pseudomonadota</taxon>
        <taxon>Alphaproteobacteria</taxon>
        <taxon>Rhodobacterales</taxon>
        <taxon>Roseobacteraceae</taxon>
        <taxon>Celeribacter</taxon>
    </lineage>
</organism>
<accession>A0A2T5HWG6</accession>
<evidence type="ECO:0008006" key="4">
    <source>
        <dbReference type="Google" id="ProtNLM"/>
    </source>
</evidence>
<gene>
    <name evidence="2" type="ORF">C8N42_101475</name>
</gene>
<name>A0A2T5HWG6_9RHOB</name>
<proteinExistence type="predicted"/>
<keyword evidence="3" id="KW-1185">Reference proteome</keyword>
<reference evidence="2 3" key="1">
    <citation type="submission" date="2018-04" db="EMBL/GenBank/DDBJ databases">
        <title>Genomic Encyclopedia of Archaeal and Bacterial Type Strains, Phase II (KMG-II): from individual species to whole genera.</title>
        <authorList>
            <person name="Goeker M."/>
        </authorList>
    </citation>
    <scope>NUCLEOTIDE SEQUENCE [LARGE SCALE GENOMIC DNA]</scope>
    <source>
        <strain evidence="2 3">DSM 100434</strain>
    </source>
</reference>
<dbReference type="RefSeq" id="WP_107814918.1">
    <property type="nucleotide sequence ID" value="NZ_QAOH01000001.1"/>
</dbReference>
<dbReference type="OrthoDB" id="7876219at2"/>
<comment type="caution">
    <text evidence="2">The sequence shown here is derived from an EMBL/GenBank/DDBJ whole genome shotgun (WGS) entry which is preliminary data.</text>
</comment>
<keyword evidence="1" id="KW-0732">Signal</keyword>
<feature type="chain" id="PRO_5015488718" description="Alginate biosynthesis protein AlgF" evidence="1">
    <location>
        <begin position="24"/>
        <end position="113"/>
    </location>
</feature>
<dbReference type="EMBL" id="QAOH01000001">
    <property type="protein sequence ID" value="PTQ75932.1"/>
    <property type="molecule type" value="Genomic_DNA"/>
</dbReference>
<sequence length="113" mass="11733">MTFSLKTLSAAAVIAVAGSAAFAGPNYIIPGSQSGLQSVATVDLVRADENATLQVYDFHTGERGVLLGSTKVHAGANTDVKVRLSQKPLSDVEFVLVGNNNAPLAIKTADTYQ</sequence>
<evidence type="ECO:0000313" key="3">
    <source>
        <dbReference type="Proteomes" id="UP000244077"/>
    </source>
</evidence>
<evidence type="ECO:0000313" key="2">
    <source>
        <dbReference type="EMBL" id="PTQ75932.1"/>
    </source>
</evidence>
<dbReference type="AlphaFoldDB" id="A0A2T5HWG6"/>
<feature type="signal peptide" evidence="1">
    <location>
        <begin position="1"/>
        <end position="23"/>
    </location>
</feature>
<dbReference type="Proteomes" id="UP000244077">
    <property type="component" value="Unassembled WGS sequence"/>
</dbReference>